<keyword evidence="1" id="KW-0862">Zinc</keyword>
<keyword evidence="1" id="KW-0863">Zinc-finger</keyword>
<evidence type="ECO:0000313" key="5">
    <source>
        <dbReference type="Proteomes" id="UP001148614"/>
    </source>
</evidence>
<keyword evidence="1" id="KW-0479">Metal-binding</keyword>
<sequence length="381" mass="41718">MMYNPFDTATAVNPLQNPSVLTTPIPAARGDQHHFLQHAAASTTTCTNLGPIFDAQLNSNFAYCYDRGNGQYTRLIPADMLPPLQKHSCYAAWLRWYDGGSSAPWFASKRILEQYRACCSTKPPGDTPLASGHNPALLLLSETWGGYRQSTPGFSRIDNIVVTTPSTANLLSPSLSNAATGGHRQSKIYCDKWVHEGVCAFTQRGCKYKHEMPSDKLTQHQLGLFQGYPHWWKKHQADLSRQREALPSETPKNSSQSNEYRGSNERYIGNPIGSAARNTSCRGLSSNTGSQLPWQQNGEYSGKSQLLGANSSVVRTTSRDMSSAIRNVMNVAANIPSRDLSPCPVSYESPFGPIAPPARSNATVVIRTDSRSGAPTGTNRY</sequence>
<feature type="region of interest" description="Disordered" evidence="2">
    <location>
        <begin position="242"/>
        <end position="300"/>
    </location>
</feature>
<dbReference type="Proteomes" id="UP001148614">
    <property type="component" value="Unassembled WGS sequence"/>
</dbReference>
<gene>
    <name evidence="4" type="ORF">NPX13_g7942</name>
</gene>
<feature type="compositionally biased region" description="Polar residues" evidence="2">
    <location>
        <begin position="276"/>
        <end position="300"/>
    </location>
</feature>
<proteinExistence type="predicted"/>
<evidence type="ECO:0000259" key="3">
    <source>
        <dbReference type="PROSITE" id="PS50103"/>
    </source>
</evidence>
<feature type="compositionally biased region" description="Polar residues" evidence="2">
    <location>
        <begin position="250"/>
        <end position="261"/>
    </location>
</feature>
<protein>
    <recommendedName>
        <fullName evidence="3">C3H1-type domain-containing protein</fullName>
    </recommendedName>
</protein>
<organism evidence="4 5">
    <name type="scientific">Xylaria arbuscula</name>
    <dbReference type="NCBI Taxonomy" id="114810"/>
    <lineage>
        <taxon>Eukaryota</taxon>
        <taxon>Fungi</taxon>
        <taxon>Dikarya</taxon>
        <taxon>Ascomycota</taxon>
        <taxon>Pezizomycotina</taxon>
        <taxon>Sordariomycetes</taxon>
        <taxon>Xylariomycetidae</taxon>
        <taxon>Xylariales</taxon>
        <taxon>Xylariaceae</taxon>
        <taxon>Xylaria</taxon>
    </lineage>
</organism>
<dbReference type="VEuPathDB" id="FungiDB:F4678DRAFT_485587"/>
<dbReference type="AlphaFoldDB" id="A0A9W8N9K5"/>
<feature type="zinc finger region" description="C3H1-type" evidence="1">
    <location>
        <begin position="184"/>
        <end position="213"/>
    </location>
</feature>
<evidence type="ECO:0000256" key="2">
    <source>
        <dbReference type="SAM" id="MobiDB-lite"/>
    </source>
</evidence>
<name>A0A9W8N9K5_9PEZI</name>
<accession>A0A9W8N9K5</accession>
<dbReference type="PROSITE" id="PS50103">
    <property type="entry name" value="ZF_C3H1"/>
    <property type="match status" value="1"/>
</dbReference>
<feature type="domain" description="C3H1-type" evidence="3">
    <location>
        <begin position="184"/>
        <end position="213"/>
    </location>
</feature>
<keyword evidence="5" id="KW-1185">Reference proteome</keyword>
<reference evidence="4" key="1">
    <citation type="submission" date="2022-07" db="EMBL/GenBank/DDBJ databases">
        <title>Genome Sequence of Xylaria arbuscula.</title>
        <authorList>
            <person name="Buettner E."/>
        </authorList>
    </citation>
    <scope>NUCLEOTIDE SEQUENCE</scope>
    <source>
        <strain evidence="4">VT107</strain>
    </source>
</reference>
<evidence type="ECO:0000313" key="4">
    <source>
        <dbReference type="EMBL" id="KAJ3564159.1"/>
    </source>
</evidence>
<dbReference type="InterPro" id="IPR000571">
    <property type="entry name" value="Znf_CCCH"/>
</dbReference>
<comment type="caution">
    <text evidence="4">The sequence shown here is derived from an EMBL/GenBank/DDBJ whole genome shotgun (WGS) entry which is preliminary data.</text>
</comment>
<evidence type="ECO:0000256" key="1">
    <source>
        <dbReference type="PROSITE-ProRule" id="PRU00723"/>
    </source>
</evidence>
<dbReference type="EMBL" id="JANPWZ010001654">
    <property type="protein sequence ID" value="KAJ3564159.1"/>
    <property type="molecule type" value="Genomic_DNA"/>
</dbReference>
<dbReference type="GO" id="GO:0008270">
    <property type="term" value="F:zinc ion binding"/>
    <property type="evidence" value="ECO:0007669"/>
    <property type="project" value="UniProtKB-KW"/>
</dbReference>